<keyword evidence="1" id="KW-0808">Transferase</keyword>
<sequence>MKFTTGIDEWEAALPGLFKRVFTASESDEEGAAIGALVSDLLATTPDGDLSAAIAHDGPQVLGCILFSRLRFDQDPRQVFLMSPVAVRTDRQKAGIGQRLIAFGLGELRRDKVDFVVTYGDPNYYGKTGFFPISEKVAQAPLPLSHPHGWLGQSLTGAEMAPFKGPSHCVSAFNKPELW</sequence>
<accession>A0A0P1EG06</accession>
<protein>
    <submittedName>
        <fullName evidence="1">Putative acetyltransferase</fullName>
    </submittedName>
</protein>
<dbReference type="GeneID" id="55494024"/>
<dbReference type="Gene3D" id="3.40.630.30">
    <property type="match status" value="1"/>
</dbReference>
<evidence type="ECO:0000313" key="1">
    <source>
        <dbReference type="EMBL" id="CUH48647.1"/>
    </source>
</evidence>
<evidence type="ECO:0000313" key="2">
    <source>
        <dbReference type="Proteomes" id="UP000050783"/>
    </source>
</evidence>
<proteinExistence type="predicted"/>
<dbReference type="RefSeq" id="WP_058278099.1">
    <property type="nucleotide sequence ID" value="NZ_CYPU01000039.1"/>
</dbReference>
<dbReference type="CDD" id="cd04301">
    <property type="entry name" value="NAT_SF"/>
    <property type="match status" value="1"/>
</dbReference>
<name>A0A0P1EG06_9RHOB</name>
<dbReference type="STRING" id="81569.RUM4293_00614"/>
<dbReference type="Proteomes" id="UP000050783">
    <property type="component" value="Unassembled WGS sequence"/>
</dbReference>
<dbReference type="EMBL" id="CYPU01000039">
    <property type="protein sequence ID" value="CUH48647.1"/>
    <property type="molecule type" value="Genomic_DNA"/>
</dbReference>
<dbReference type="SUPFAM" id="SSF55729">
    <property type="entry name" value="Acyl-CoA N-acyltransferases (Nat)"/>
    <property type="match status" value="1"/>
</dbReference>
<dbReference type="AlphaFoldDB" id="A0A0P1EG06"/>
<dbReference type="InterPro" id="IPR016181">
    <property type="entry name" value="Acyl_CoA_acyltransferase"/>
</dbReference>
<dbReference type="OrthoDB" id="9797178at2"/>
<reference evidence="1 2" key="1">
    <citation type="submission" date="2015-09" db="EMBL/GenBank/DDBJ databases">
        <authorList>
            <consortium name="Swine Surveillance"/>
        </authorList>
    </citation>
    <scope>NUCLEOTIDE SEQUENCE [LARGE SCALE GENOMIC DNA]</scope>
    <source>
        <strain evidence="1 2">CECT 4292</strain>
    </source>
</reference>
<gene>
    <name evidence="1" type="ORF">RUA4292_02832</name>
</gene>
<organism evidence="1 2">
    <name type="scientific">Ruegeria atlantica</name>
    <dbReference type="NCBI Taxonomy" id="81569"/>
    <lineage>
        <taxon>Bacteria</taxon>
        <taxon>Pseudomonadati</taxon>
        <taxon>Pseudomonadota</taxon>
        <taxon>Alphaproteobacteria</taxon>
        <taxon>Rhodobacterales</taxon>
        <taxon>Roseobacteraceae</taxon>
        <taxon>Ruegeria</taxon>
    </lineage>
</organism>
<dbReference type="GO" id="GO:0016740">
    <property type="term" value="F:transferase activity"/>
    <property type="evidence" value="ECO:0007669"/>
    <property type="project" value="UniProtKB-KW"/>
</dbReference>